<dbReference type="InterPro" id="IPR003593">
    <property type="entry name" value="AAA+_ATPase"/>
</dbReference>
<dbReference type="GeneID" id="97988173"/>
<evidence type="ECO:0000313" key="8">
    <source>
        <dbReference type="Proteomes" id="UP000260812"/>
    </source>
</evidence>
<dbReference type="PROSITE" id="PS50893">
    <property type="entry name" value="ABC_TRANSPORTER_2"/>
    <property type="match status" value="1"/>
</dbReference>
<dbReference type="GO" id="GO:0016887">
    <property type="term" value="F:ATP hydrolysis activity"/>
    <property type="evidence" value="ECO:0007669"/>
    <property type="project" value="InterPro"/>
</dbReference>
<name>A0A3E3INP8_9FIRM</name>
<keyword evidence="2" id="KW-0813">Transport</keyword>
<keyword evidence="8" id="KW-1185">Reference proteome</keyword>
<dbReference type="CDD" id="cd03230">
    <property type="entry name" value="ABC_DR_subfamily_A"/>
    <property type="match status" value="1"/>
</dbReference>
<evidence type="ECO:0000256" key="2">
    <source>
        <dbReference type="ARBA" id="ARBA00022448"/>
    </source>
</evidence>
<evidence type="ECO:0000313" key="7">
    <source>
        <dbReference type="EMBL" id="RGE68674.1"/>
    </source>
</evidence>
<dbReference type="PROSITE" id="PS00211">
    <property type="entry name" value="ABC_TRANSPORTER_1"/>
    <property type="match status" value="1"/>
</dbReference>
<dbReference type="EMBL" id="QVLV01000010">
    <property type="protein sequence ID" value="RGE58760.1"/>
    <property type="molecule type" value="Genomic_DNA"/>
</dbReference>
<dbReference type="SUPFAM" id="SSF52540">
    <property type="entry name" value="P-loop containing nucleoside triphosphate hydrolases"/>
    <property type="match status" value="1"/>
</dbReference>
<organism evidence="7 9">
    <name type="scientific">Eisenbergiella massiliensis</name>
    <dbReference type="NCBI Taxonomy" id="1720294"/>
    <lineage>
        <taxon>Bacteria</taxon>
        <taxon>Bacillati</taxon>
        <taxon>Bacillota</taxon>
        <taxon>Clostridia</taxon>
        <taxon>Lachnospirales</taxon>
        <taxon>Lachnospiraceae</taxon>
        <taxon>Eisenbergiella</taxon>
    </lineage>
</organism>
<dbReference type="InterPro" id="IPR050763">
    <property type="entry name" value="ABC_transporter_ATP-binding"/>
</dbReference>
<comment type="similarity">
    <text evidence="1">Belongs to the ABC transporter superfamily.</text>
</comment>
<dbReference type="Pfam" id="PF00005">
    <property type="entry name" value="ABC_tran"/>
    <property type="match status" value="1"/>
</dbReference>
<dbReference type="Proteomes" id="UP000261166">
    <property type="component" value="Unassembled WGS sequence"/>
</dbReference>
<feature type="domain" description="ABC transporter" evidence="5">
    <location>
        <begin position="4"/>
        <end position="229"/>
    </location>
</feature>
<dbReference type="Proteomes" id="UP000260812">
    <property type="component" value="Unassembled WGS sequence"/>
</dbReference>
<dbReference type="InterPro" id="IPR017871">
    <property type="entry name" value="ABC_transporter-like_CS"/>
</dbReference>
<evidence type="ECO:0000256" key="3">
    <source>
        <dbReference type="ARBA" id="ARBA00022741"/>
    </source>
</evidence>
<dbReference type="Gene3D" id="3.40.50.300">
    <property type="entry name" value="P-loop containing nucleotide triphosphate hydrolases"/>
    <property type="match status" value="1"/>
</dbReference>
<dbReference type="GO" id="GO:0005524">
    <property type="term" value="F:ATP binding"/>
    <property type="evidence" value="ECO:0007669"/>
    <property type="project" value="UniProtKB-KW"/>
</dbReference>
<dbReference type="InterPro" id="IPR003439">
    <property type="entry name" value="ABC_transporter-like_ATP-bd"/>
</dbReference>
<dbReference type="OrthoDB" id="9804819at2"/>
<dbReference type="InterPro" id="IPR027417">
    <property type="entry name" value="P-loop_NTPase"/>
</dbReference>
<comment type="caution">
    <text evidence="7">The sequence shown here is derived from an EMBL/GenBank/DDBJ whole genome shotgun (WGS) entry which is preliminary data.</text>
</comment>
<proteinExistence type="inferred from homology"/>
<dbReference type="PANTHER" id="PTHR42711:SF5">
    <property type="entry name" value="ABC TRANSPORTER ATP-BINDING PROTEIN NATA"/>
    <property type="match status" value="1"/>
</dbReference>
<evidence type="ECO:0000259" key="5">
    <source>
        <dbReference type="PROSITE" id="PS50893"/>
    </source>
</evidence>
<reference evidence="7 9" key="1">
    <citation type="submission" date="2018-08" db="EMBL/GenBank/DDBJ databases">
        <title>A genome reference for cultivated species of the human gut microbiota.</title>
        <authorList>
            <person name="Zou Y."/>
            <person name="Xue W."/>
            <person name="Luo G."/>
        </authorList>
    </citation>
    <scope>NUCLEOTIDE SEQUENCE [LARGE SCALE GENOMIC DNA]</scope>
    <source>
        <strain evidence="7 9">AF26-4BH</strain>
        <strain evidence="6">TF05-5AC</strain>
    </source>
</reference>
<dbReference type="PANTHER" id="PTHR42711">
    <property type="entry name" value="ABC TRANSPORTER ATP-BINDING PROTEIN"/>
    <property type="match status" value="1"/>
</dbReference>
<evidence type="ECO:0000256" key="4">
    <source>
        <dbReference type="ARBA" id="ARBA00022840"/>
    </source>
</evidence>
<dbReference type="EMBL" id="QVLU01000019">
    <property type="protein sequence ID" value="RGE68674.1"/>
    <property type="molecule type" value="Genomic_DNA"/>
</dbReference>
<gene>
    <name evidence="7" type="ORF">DWY69_19645</name>
    <name evidence="6" type="ORF">DXC51_15200</name>
</gene>
<sequence>MNAIDISHITKDYGSHKGIFDVSLSVKKGEVYGFLGPNGAGKTTTIRHLLGFLRPEKGSCRILGMDCFHEAAVIQKSLGYLAGEIAFPEDCTGDGLLRLLAEMKGIKDKSRMRELMELLELDPSGRVRKMSKGMKQKLGIVNAFMGNPEIVILDEPTSGLDPLMQNRFIELILEEKKKGTTVFMSSHLFEEVERTCERTAIIRQGEIAAIEDMEGLKKKRTRDYIITLDSKEAADALVLPGFSITRREGCQVTVAVKGDIPRLLSLLSECSVRDLQIHTQTLEEIFLHYYGGEKA</sequence>
<evidence type="ECO:0000256" key="1">
    <source>
        <dbReference type="ARBA" id="ARBA00005417"/>
    </source>
</evidence>
<accession>A0A3E3INP8</accession>
<keyword evidence="3" id="KW-0547">Nucleotide-binding</keyword>
<evidence type="ECO:0000313" key="9">
    <source>
        <dbReference type="Proteomes" id="UP000261166"/>
    </source>
</evidence>
<keyword evidence="4 7" id="KW-0067">ATP-binding</keyword>
<dbReference type="AlphaFoldDB" id="A0A3E3INP8"/>
<protein>
    <submittedName>
        <fullName evidence="7">ABC transporter ATP-binding protein</fullName>
    </submittedName>
</protein>
<dbReference type="RefSeq" id="WP_025490361.1">
    <property type="nucleotide sequence ID" value="NZ_CALBAU010000391.1"/>
</dbReference>
<evidence type="ECO:0000313" key="6">
    <source>
        <dbReference type="EMBL" id="RGE58760.1"/>
    </source>
</evidence>
<dbReference type="SMART" id="SM00382">
    <property type="entry name" value="AAA"/>
    <property type="match status" value="1"/>
</dbReference>